<dbReference type="Proteomes" id="UP001157017">
    <property type="component" value="Unassembled WGS sequence"/>
</dbReference>
<feature type="compositionally biased region" description="Basic and acidic residues" evidence="1">
    <location>
        <begin position="183"/>
        <end position="193"/>
    </location>
</feature>
<evidence type="ECO:0000313" key="2">
    <source>
        <dbReference type="EMBL" id="GMA87676.1"/>
    </source>
</evidence>
<organism evidence="2 3">
    <name type="scientific">Angustibacter aerolatus</name>
    <dbReference type="NCBI Taxonomy" id="1162965"/>
    <lineage>
        <taxon>Bacteria</taxon>
        <taxon>Bacillati</taxon>
        <taxon>Actinomycetota</taxon>
        <taxon>Actinomycetes</taxon>
        <taxon>Kineosporiales</taxon>
        <taxon>Kineosporiaceae</taxon>
    </lineage>
</organism>
<keyword evidence="3" id="KW-1185">Reference proteome</keyword>
<sequence>MPGSRISRTQADVEALVDAVAPAGRVTRLRPGLVVREPQRVGAARDVMARPWVDAAQSSTESGVIRMSVQTLQVGDYVRAVARVVLSGADGAFNLSEQRPRAVVPTGRSLRAGWLDAAMQCPLMTVDRARREPGLVRRAGRAGGPHPADPPAERRAAGRPAHARPQPLTLARRRRPRPAVQADRGRVLSGDRA</sequence>
<evidence type="ECO:0000313" key="3">
    <source>
        <dbReference type="Proteomes" id="UP001157017"/>
    </source>
</evidence>
<feature type="compositionally biased region" description="Low complexity" evidence="1">
    <location>
        <begin position="158"/>
        <end position="170"/>
    </location>
</feature>
<evidence type="ECO:0000256" key="1">
    <source>
        <dbReference type="SAM" id="MobiDB-lite"/>
    </source>
</evidence>
<name>A0ABQ6JJD7_9ACTN</name>
<accession>A0ABQ6JJD7</accession>
<gene>
    <name evidence="2" type="ORF">GCM10025868_29260</name>
</gene>
<feature type="region of interest" description="Disordered" evidence="1">
    <location>
        <begin position="136"/>
        <end position="193"/>
    </location>
</feature>
<dbReference type="EMBL" id="BSUZ01000001">
    <property type="protein sequence ID" value="GMA87676.1"/>
    <property type="molecule type" value="Genomic_DNA"/>
</dbReference>
<reference evidence="3" key="1">
    <citation type="journal article" date="2019" name="Int. J. Syst. Evol. Microbiol.">
        <title>The Global Catalogue of Microorganisms (GCM) 10K type strain sequencing project: providing services to taxonomists for standard genome sequencing and annotation.</title>
        <authorList>
            <consortium name="The Broad Institute Genomics Platform"/>
            <consortium name="The Broad Institute Genome Sequencing Center for Infectious Disease"/>
            <person name="Wu L."/>
            <person name="Ma J."/>
        </authorList>
    </citation>
    <scope>NUCLEOTIDE SEQUENCE [LARGE SCALE GENOMIC DNA]</scope>
    <source>
        <strain evidence="3">NBRC 108730</strain>
    </source>
</reference>
<protein>
    <submittedName>
        <fullName evidence="2">Uncharacterized protein</fullName>
    </submittedName>
</protein>
<comment type="caution">
    <text evidence="2">The sequence shown here is derived from an EMBL/GenBank/DDBJ whole genome shotgun (WGS) entry which is preliminary data.</text>
</comment>
<proteinExistence type="predicted"/>